<reference evidence="2" key="2">
    <citation type="submission" date="2020-11" db="EMBL/GenBank/DDBJ databases">
        <authorList>
            <person name="McCartney M.A."/>
            <person name="Auch B."/>
            <person name="Kono T."/>
            <person name="Mallez S."/>
            <person name="Becker A."/>
            <person name="Gohl D.M."/>
            <person name="Silverstein K.A.T."/>
            <person name="Koren S."/>
            <person name="Bechman K.B."/>
            <person name="Herman A."/>
            <person name="Abrahante J.E."/>
            <person name="Garbe J."/>
        </authorList>
    </citation>
    <scope>NUCLEOTIDE SEQUENCE</scope>
    <source>
        <strain evidence="2">Duluth1</strain>
        <tissue evidence="2">Whole animal</tissue>
    </source>
</reference>
<comment type="caution">
    <text evidence="2">The sequence shown here is derived from an EMBL/GenBank/DDBJ whole genome shotgun (WGS) entry which is preliminary data.</text>
</comment>
<gene>
    <name evidence="2" type="ORF">DPMN_146246</name>
</gene>
<evidence type="ECO:0000313" key="2">
    <source>
        <dbReference type="EMBL" id="KAH3792747.1"/>
    </source>
</evidence>
<name>A0A9D4F6N9_DREPO</name>
<organism evidence="2 3">
    <name type="scientific">Dreissena polymorpha</name>
    <name type="common">Zebra mussel</name>
    <name type="synonym">Mytilus polymorpha</name>
    <dbReference type="NCBI Taxonomy" id="45954"/>
    <lineage>
        <taxon>Eukaryota</taxon>
        <taxon>Metazoa</taxon>
        <taxon>Spiralia</taxon>
        <taxon>Lophotrochozoa</taxon>
        <taxon>Mollusca</taxon>
        <taxon>Bivalvia</taxon>
        <taxon>Autobranchia</taxon>
        <taxon>Heteroconchia</taxon>
        <taxon>Euheterodonta</taxon>
        <taxon>Imparidentia</taxon>
        <taxon>Neoheterodontei</taxon>
        <taxon>Myida</taxon>
        <taxon>Dreissenoidea</taxon>
        <taxon>Dreissenidae</taxon>
        <taxon>Dreissena</taxon>
    </lineage>
</organism>
<accession>A0A9D4F6N9</accession>
<dbReference type="EMBL" id="JAIWYP010000007">
    <property type="protein sequence ID" value="KAH3792747.1"/>
    <property type="molecule type" value="Genomic_DNA"/>
</dbReference>
<keyword evidence="3" id="KW-1185">Reference proteome</keyword>
<dbReference type="Proteomes" id="UP000828390">
    <property type="component" value="Unassembled WGS sequence"/>
</dbReference>
<evidence type="ECO:0000313" key="3">
    <source>
        <dbReference type="Proteomes" id="UP000828390"/>
    </source>
</evidence>
<dbReference type="Pfam" id="PF19423">
    <property type="entry name" value="E3_UBR4_N"/>
    <property type="match status" value="1"/>
</dbReference>
<evidence type="ECO:0000259" key="1">
    <source>
        <dbReference type="Pfam" id="PF19423"/>
    </source>
</evidence>
<protein>
    <recommendedName>
        <fullName evidence="1">E3 ubiquitin-protein ligase UBR4 N-terminal domain-containing protein</fullName>
    </recommendedName>
</protein>
<feature type="domain" description="E3 ubiquitin-protein ligase UBR4 N-terminal" evidence="1">
    <location>
        <begin position="4"/>
        <end position="38"/>
    </location>
</feature>
<reference evidence="2" key="1">
    <citation type="journal article" date="2019" name="bioRxiv">
        <title>The Genome of the Zebra Mussel, Dreissena polymorpha: A Resource for Invasive Species Research.</title>
        <authorList>
            <person name="McCartney M.A."/>
            <person name="Auch B."/>
            <person name="Kono T."/>
            <person name="Mallez S."/>
            <person name="Zhang Y."/>
            <person name="Obille A."/>
            <person name="Becker A."/>
            <person name="Abrahante J.E."/>
            <person name="Garbe J."/>
            <person name="Badalamenti J.P."/>
            <person name="Herman A."/>
            <person name="Mangelson H."/>
            <person name="Liachko I."/>
            <person name="Sullivan S."/>
            <person name="Sone E.D."/>
            <person name="Koren S."/>
            <person name="Silverstein K.A.T."/>
            <person name="Beckman K.B."/>
            <person name="Gohl D.M."/>
        </authorList>
    </citation>
    <scope>NUCLEOTIDE SEQUENCE</scope>
    <source>
        <strain evidence="2">Duluth1</strain>
        <tissue evidence="2">Whole animal</tissue>
    </source>
</reference>
<dbReference type="AlphaFoldDB" id="A0A9D4F6N9"/>
<sequence>MLGRVPQSLCRLMLILEYMLHNFYDPPPELQEQVSFKRDYSQSQSYAIHQTFFCRLSGSA</sequence>
<proteinExistence type="predicted"/>
<dbReference type="InterPro" id="IPR045841">
    <property type="entry name" value="E3_UBR4_N"/>
</dbReference>